<dbReference type="SUPFAM" id="SSF53613">
    <property type="entry name" value="Ribokinase-like"/>
    <property type="match status" value="1"/>
</dbReference>
<keyword evidence="3" id="KW-0328">Glycosyltransferase</keyword>
<keyword evidence="4 10" id="KW-0808">Transferase</keyword>
<gene>
    <name evidence="10" type="ORF">AVDCRST_MAG01-01-2767</name>
</gene>
<dbReference type="EC" id="2.4.1.14" evidence="2"/>
<dbReference type="CDD" id="cd01166">
    <property type="entry name" value="KdgK"/>
    <property type="match status" value="1"/>
</dbReference>
<feature type="domain" description="Glycosyl transferase family 1" evidence="8">
    <location>
        <begin position="261"/>
        <end position="420"/>
    </location>
</feature>
<feature type="domain" description="Sucrose synthase first GT-B" evidence="9">
    <location>
        <begin position="21"/>
        <end position="195"/>
    </location>
</feature>
<dbReference type="InterPro" id="IPR001296">
    <property type="entry name" value="Glyco_trans_1"/>
</dbReference>
<dbReference type="PANTHER" id="PTHR46039:SF5">
    <property type="entry name" value="SUCROSE-PHOSPHATE SYNTHASE 3-RELATED"/>
    <property type="match status" value="1"/>
</dbReference>
<evidence type="ECO:0000256" key="1">
    <source>
        <dbReference type="ARBA" id="ARBA00006530"/>
    </source>
</evidence>
<dbReference type="InterPro" id="IPR011611">
    <property type="entry name" value="PfkB_dom"/>
</dbReference>
<evidence type="ECO:0000313" key="10">
    <source>
        <dbReference type="EMBL" id="CAA9428272.1"/>
    </source>
</evidence>
<proteinExistence type="inferred from homology"/>
<dbReference type="InterPro" id="IPR000368">
    <property type="entry name" value="Sucrose_synth_GT-B1"/>
</dbReference>
<evidence type="ECO:0000259" key="7">
    <source>
        <dbReference type="Pfam" id="PF00294"/>
    </source>
</evidence>
<dbReference type="Gene3D" id="3.40.50.2000">
    <property type="entry name" value="Glycogen Phosphorylase B"/>
    <property type="match status" value="2"/>
</dbReference>
<evidence type="ECO:0000256" key="4">
    <source>
        <dbReference type="ARBA" id="ARBA00022679"/>
    </source>
</evidence>
<dbReference type="GO" id="GO:0046524">
    <property type="term" value="F:sucrose-phosphate synthase activity"/>
    <property type="evidence" value="ECO:0007669"/>
    <property type="project" value="UniProtKB-EC"/>
</dbReference>
<evidence type="ECO:0000256" key="3">
    <source>
        <dbReference type="ARBA" id="ARBA00022676"/>
    </source>
</evidence>
<evidence type="ECO:0000256" key="5">
    <source>
        <dbReference type="ARBA" id="ARBA00022777"/>
    </source>
</evidence>
<dbReference type="AlphaFoldDB" id="A0A6J4Q581"/>
<dbReference type="GO" id="GO:0016301">
    <property type="term" value="F:kinase activity"/>
    <property type="evidence" value="ECO:0007669"/>
    <property type="project" value="UniProtKB-KW"/>
</dbReference>
<dbReference type="InterPro" id="IPR029056">
    <property type="entry name" value="Ribokinase-like"/>
</dbReference>
<dbReference type="InterPro" id="IPR044161">
    <property type="entry name" value="SPS"/>
</dbReference>
<dbReference type="PROSITE" id="PS00583">
    <property type="entry name" value="PFKB_KINASES_1"/>
    <property type="match status" value="1"/>
</dbReference>
<dbReference type="InterPro" id="IPR002173">
    <property type="entry name" value="Carboh/pur_kinase_PfkB_CS"/>
</dbReference>
<dbReference type="Gene3D" id="3.40.1190.20">
    <property type="match status" value="1"/>
</dbReference>
<dbReference type="EMBL" id="CADCUW010000368">
    <property type="protein sequence ID" value="CAA9428272.1"/>
    <property type="molecule type" value="Genomic_DNA"/>
</dbReference>
<dbReference type="Pfam" id="PF00294">
    <property type="entry name" value="PfkB"/>
    <property type="match status" value="1"/>
</dbReference>
<dbReference type="Pfam" id="PF00862">
    <property type="entry name" value="GT-B_Sucrose_synth"/>
    <property type="match status" value="1"/>
</dbReference>
<dbReference type="Pfam" id="PF00534">
    <property type="entry name" value="Glycos_transf_1"/>
    <property type="match status" value="1"/>
</dbReference>
<comment type="catalytic activity">
    <reaction evidence="6">
        <text>beta-D-fructose 6-phosphate + UDP-alpha-D-glucose = sucrose 6(F)-phosphate + UDP + H(+)</text>
        <dbReference type="Rhea" id="RHEA:22172"/>
        <dbReference type="ChEBI" id="CHEBI:15378"/>
        <dbReference type="ChEBI" id="CHEBI:57634"/>
        <dbReference type="ChEBI" id="CHEBI:57723"/>
        <dbReference type="ChEBI" id="CHEBI:58223"/>
        <dbReference type="ChEBI" id="CHEBI:58885"/>
        <dbReference type="EC" id="2.4.1.14"/>
    </reaction>
</comment>
<accession>A0A6J4Q581</accession>
<feature type="domain" description="Carbohydrate kinase PfkB" evidence="7">
    <location>
        <begin position="506"/>
        <end position="799"/>
    </location>
</feature>
<reference evidence="10" key="1">
    <citation type="submission" date="2020-02" db="EMBL/GenBank/DDBJ databases">
        <authorList>
            <person name="Meier V. D."/>
        </authorList>
    </citation>
    <scope>NUCLEOTIDE SEQUENCE</scope>
    <source>
        <strain evidence="10">AVDCRST_MAG01</strain>
    </source>
</reference>
<sequence>MHVAFINPQGNFDPEDSYWTAHPDFGGQLVYVKELALAMGNLGHHVDIVTRQVIDPNWPEFAGPTDAYPDAPNVRILRIPCGPERFLPKEELWPYLGTEFVPNLISFYEREGSLPDALTAHYGDGGLCAALIEERAGIPFSFTAHSLGAQKMDKMDVRRRDVAEIDGKYHFSRRIVAERLAMNRSRVNVTSTGQERFVQYTHNAYRGAVDPTDGDRFAAVPPGVAMHIFDKNSRTEDEDAVREHVSACLARDLDPDRRDLPCVVASSRLDPKKNHLSLVEAFASSPTLRESANLVILTGNMENPLVDYRDADEGERAVLDGIMGTIDRARMRGMVSMFAVRGQRRLAAAYRFLSERRSVFALTANYEPFGLAPLEAMAAGLPAVVTKNGGPSESLREGDEEYGVLVDPGDPEEVAAGLYSVAGNAQRWGRFAGAGYGRVLAKYTWERTAEGYLEAMAGAGRVEDGVSGDGFPTPSARLEIPEYFTDPVSERGASFETLDELYFGLDVLAVGESLVDFISHEFRISLRTADRFSRYLGGQPANVAVYVAKLGGRSAVVTKVGADYFGEFVEDQLGRHGVSTEGLHRAPGEPTTSAFVTRTVNVPDFQVNRGADTLLTIREVTDELVERARAVHTSAFALSRDPQRLAVRRAMRLGARLGKVVSLDPNYDPRVWPDREEAWEVLAEVLPYVTVVKPSLEDARRLFDPNMDDDALEEACLDAFHDLGAGVVVMTRSGGAVVVSDGTSVERVGPLPKVDVRSVTGARDAFWSALLVAHLDGRDWPACVRFAHEIAALKLGVEGHVERMIDREAIYRRLGMEATAKTRG</sequence>
<keyword evidence="5" id="KW-0418">Kinase</keyword>
<protein>
    <recommendedName>
        <fullName evidence="2">sucrose-phosphate synthase</fullName>
        <ecNumber evidence="2">2.4.1.14</ecNumber>
    </recommendedName>
</protein>
<evidence type="ECO:0000259" key="8">
    <source>
        <dbReference type="Pfam" id="PF00534"/>
    </source>
</evidence>
<organism evidence="10">
    <name type="scientific">uncultured Rubrobacteraceae bacterium</name>
    <dbReference type="NCBI Taxonomy" id="349277"/>
    <lineage>
        <taxon>Bacteria</taxon>
        <taxon>Bacillati</taxon>
        <taxon>Actinomycetota</taxon>
        <taxon>Rubrobacteria</taxon>
        <taxon>Rubrobacterales</taxon>
        <taxon>Rubrobacteraceae</taxon>
        <taxon>environmental samples</taxon>
    </lineage>
</organism>
<evidence type="ECO:0000259" key="9">
    <source>
        <dbReference type="Pfam" id="PF00862"/>
    </source>
</evidence>
<evidence type="ECO:0000256" key="6">
    <source>
        <dbReference type="ARBA" id="ARBA00047471"/>
    </source>
</evidence>
<dbReference type="SUPFAM" id="SSF53756">
    <property type="entry name" value="UDP-Glycosyltransferase/glycogen phosphorylase"/>
    <property type="match status" value="1"/>
</dbReference>
<dbReference type="PANTHER" id="PTHR46039">
    <property type="entry name" value="SUCROSE-PHOSPHATE SYNTHASE 3-RELATED"/>
    <property type="match status" value="1"/>
</dbReference>
<name>A0A6J4Q581_9ACTN</name>
<evidence type="ECO:0000256" key="2">
    <source>
        <dbReference type="ARBA" id="ARBA00012536"/>
    </source>
</evidence>
<comment type="similarity">
    <text evidence="1">Belongs to the glycosyltransferase 1 family.</text>
</comment>